<keyword evidence="12" id="KW-1185">Reference proteome</keyword>
<gene>
    <name evidence="11" type="ORF">FRX31_009427</name>
</gene>
<accession>A0A7J6WU89</accession>
<keyword evidence="3" id="KW-0813">Transport</keyword>
<protein>
    <submittedName>
        <fullName evidence="11">Uncharacterized protein</fullName>
    </submittedName>
</protein>
<evidence type="ECO:0000256" key="2">
    <source>
        <dbReference type="ARBA" id="ARBA00008444"/>
    </source>
</evidence>
<dbReference type="GO" id="GO:0008320">
    <property type="term" value="F:protein transmembrane transporter activity"/>
    <property type="evidence" value="ECO:0007669"/>
    <property type="project" value="TreeGrafter"/>
</dbReference>
<dbReference type="Pfam" id="PF02466">
    <property type="entry name" value="Tim17"/>
    <property type="match status" value="1"/>
</dbReference>
<keyword evidence="7" id="KW-1133">Transmembrane helix</keyword>
<evidence type="ECO:0000256" key="9">
    <source>
        <dbReference type="ARBA" id="ARBA00023128"/>
    </source>
</evidence>
<reference evidence="11 12" key="1">
    <citation type="submission" date="2020-06" db="EMBL/GenBank/DDBJ databases">
        <title>Transcriptomic and genomic resources for Thalictrum thalictroides and T. hernandezii: Facilitating candidate gene discovery in an emerging model plant lineage.</title>
        <authorList>
            <person name="Arias T."/>
            <person name="Riano-Pachon D.M."/>
            <person name="Di Stilio V.S."/>
        </authorList>
    </citation>
    <scope>NUCLEOTIDE SEQUENCE [LARGE SCALE GENOMIC DNA]</scope>
    <source>
        <strain evidence="12">cv. WT478/WT964</strain>
        <tissue evidence="11">Leaves</tissue>
    </source>
</reference>
<evidence type="ECO:0000256" key="10">
    <source>
        <dbReference type="ARBA" id="ARBA00023136"/>
    </source>
</evidence>
<keyword evidence="10" id="KW-0472">Membrane</keyword>
<proteinExistence type="inferred from homology"/>
<evidence type="ECO:0000256" key="6">
    <source>
        <dbReference type="ARBA" id="ARBA00022927"/>
    </source>
</evidence>
<feature type="non-terminal residue" evidence="11">
    <location>
        <position position="130"/>
    </location>
</feature>
<dbReference type="EMBL" id="JABWDY010010030">
    <property type="protein sequence ID" value="KAF5200986.1"/>
    <property type="molecule type" value="Genomic_DNA"/>
</dbReference>
<dbReference type="PANTHER" id="PTHR10485">
    <property type="entry name" value="MITOCHONDRIAL IMPORT INNER MEMBRANE TRANSLOCASE SUBUNIT TIM-17"/>
    <property type="match status" value="1"/>
</dbReference>
<name>A0A7J6WU89_THATH</name>
<evidence type="ECO:0000256" key="1">
    <source>
        <dbReference type="ARBA" id="ARBA00004448"/>
    </source>
</evidence>
<evidence type="ECO:0000256" key="3">
    <source>
        <dbReference type="ARBA" id="ARBA00022448"/>
    </source>
</evidence>
<keyword evidence="5" id="KW-0999">Mitochondrion inner membrane</keyword>
<sequence>MSVDEFETIDIYSYEVSLSHDIPSYPDRFLVSGGHGFVGGMFGGLFFHPIKAIYNFPKIGFKAFNGYSKATLTNIPRVAGKFGAFCTAYDALCSTMDYFHGKEYTCLHEFISLPFTIALFKSGQGFRVAS</sequence>
<evidence type="ECO:0000313" key="11">
    <source>
        <dbReference type="EMBL" id="KAF5200986.1"/>
    </source>
</evidence>
<dbReference type="GO" id="GO:0030150">
    <property type="term" value="P:protein import into mitochondrial matrix"/>
    <property type="evidence" value="ECO:0007669"/>
    <property type="project" value="TreeGrafter"/>
</dbReference>
<keyword evidence="9" id="KW-0496">Mitochondrion</keyword>
<evidence type="ECO:0000256" key="5">
    <source>
        <dbReference type="ARBA" id="ARBA00022792"/>
    </source>
</evidence>
<dbReference type="PANTHER" id="PTHR10485:SF0">
    <property type="entry name" value="AT05822P-RELATED"/>
    <property type="match status" value="1"/>
</dbReference>
<evidence type="ECO:0000256" key="8">
    <source>
        <dbReference type="ARBA" id="ARBA00023010"/>
    </source>
</evidence>
<comment type="subcellular location">
    <subcellularLocation>
        <location evidence="1">Mitochondrion inner membrane</location>
        <topology evidence="1">Multi-pass membrane protein</topology>
    </subcellularLocation>
</comment>
<keyword evidence="8" id="KW-0811">Translocation</keyword>
<dbReference type="AlphaFoldDB" id="A0A7J6WU89"/>
<evidence type="ECO:0000256" key="4">
    <source>
        <dbReference type="ARBA" id="ARBA00022692"/>
    </source>
</evidence>
<dbReference type="GO" id="GO:0005744">
    <property type="term" value="C:TIM23 mitochondrial import inner membrane translocase complex"/>
    <property type="evidence" value="ECO:0007669"/>
    <property type="project" value="TreeGrafter"/>
</dbReference>
<evidence type="ECO:0000313" key="12">
    <source>
        <dbReference type="Proteomes" id="UP000554482"/>
    </source>
</evidence>
<comment type="caution">
    <text evidence="11">The sequence shown here is derived from an EMBL/GenBank/DDBJ whole genome shotgun (WGS) entry which is preliminary data.</text>
</comment>
<keyword evidence="6" id="KW-0653">Protein transport</keyword>
<comment type="similarity">
    <text evidence="2">Belongs to the Tim17/Tim22/Tim23 family.</text>
</comment>
<organism evidence="11 12">
    <name type="scientific">Thalictrum thalictroides</name>
    <name type="common">Rue-anemone</name>
    <name type="synonym">Anemone thalictroides</name>
    <dbReference type="NCBI Taxonomy" id="46969"/>
    <lineage>
        <taxon>Eukaryota</taxon>
        <taxon>Viridiplantae</taxon>
        <taxon>Streptophyta</taxon>
        <taxon>Embryophyta</taxon>
        <taxon>Tracheophyta</taxon>
        <taxon>Spermatophyta</taxon>
        <taxon>Magnoliopsida</taxon>
        <taxon>Ranunculales</taxon>
        <taxon>Ranunculaceae</taxon>
        <taxon>Thalictroideae</taxon>
        <taxon>Thalictrum</taxon>
    </lineage>
</organism>
<keyword evidence="4" id="KW-0812">Transmembrane</keyword>
<dbReference type="Proteomes" id="UP000554482">
    <property type="component" value="Unassembled WGS sequence"/>
</dbReference>
<evidence type="ECO:0000256" key="7">
    <source>
        <dbReference type="ARBA" id="ARBA00022989"/>
    </source>
</evidence>